<gene>
    <name evidence="2" type="ORF">Rleg9DRAFT_0498</name>
</gene>
<dbReference type="Proteomes" id="UP000005092">
    <property type="component" value="Unassembled WGS sequence"/>
</dbReference>
<dbReference type="InterPro" id="IPR038765">
    <property type="entry name" value="Papain-like_cys_pep_sf"/>
</dbReference>
<name>I9WZ42_RHILT</name>
<sequence length="579" mass="62517">MATGNSGTDIIPVAKGCIGQTYVLGAKVPKDNPNWKGPWDCAEFTSWCAYQTYGIVFGMRPVRADRGDAYSGFWYDDANEPGVAISWKDALNIPGAFLVRRPRPKLIGHVAISLGDGKHTIEARGAKFGVNQFDGAAARPWDIGVLLPGVDYEGNVAGVVVDVDPDFVPPPQKVPAGYFALQSPHLVGPPVLAIQDALASNKYDPGPLDGDFGPMTEAAVASFQAAEGLELDGIVGPQTAHALGLVFPIVPSAAIVNKWNALRQDAAQVLPDPPVPPAAAGSRAIKRFLKDASKHSVEFADGSILFVGTEVPYSDDMNRRGLYQDRNLADIKHIGTYAPADYLARHQKWAYFIRPTIKAESAGYFGRLNSYDRAAFTFGATQLAAHTPDENLILLFRKLLALPNAKDYFPELSLNGGKVTWAKDNGSTVDLEKSMLFTRPNGKKEKQLRNFIEYLNPDPVRVDPAEVSAGARLMVWTKDDPAAKLAQIDLLVARAKGLIADAKAAVAQFNGSDWRIALWIVDILYQGRGTFTAIRSALSQSDPLAALSEIGGSYKERRKTVKTDIAALEADGVLNGFTV</sequence>
<dbReference type="Gene3D" id="3.90.1720.10">
    <property type="entry name" value="endopeptidase domain like (from Nostoc punctiforme)"/>
    <property type="match status" value="1"/>
</dbReference>
<proteinExistence type="predicted"/>
<dbReference type="RefSeq" id="WP_003595256.1">
    <property type="nucleotide sequence ID" value="NZ_JH719382.1"/>
</dbReference>
<dbReference type="Gene3D" id="1.10.101.10">
    <property type="entry name" value="PGBD-like superfamily/PGBD"/>
    <property type="match status" value="1"/>
</dbReference>
<dbReference type="SUPFAM" id="SSF54001">
    <property type="entry name" value="Cysteine proteinases"/>
    <property type="match status" value="1"/>
</dbReference>
<dbReference type="AlphaFoldDB" id="I9WZ42"/>
<accession>I9WZ42</accession>
<evidence type="ECO:0000313" key="2">
    <source>
        <dbReference type="EMBL" id="EJB01756.1"/>
    </source>
</evidence>
<dbReference type="Pfam" id="PF01471">
    <property type="entry name" value="PG_binding_1"/>
    <property type="match status" value="1"/>
</dbReference>
<dbReference type="SUPFAM" id="SSF47090">
    <property type="entry name" value="PGBD-like"/>
    <property type="match status" value="1"/>
</dbReference>
<reference evidence="2 3" key="1">
    <citation type="submission" date="2012-02" db="EMBL/GenBank/DDBJ databases">
        <title>Improved High-Quality Draft Sequence of Rhizobium leguminosarum bv. trifolii WSM597.</title>
        <authorList>
            <consortium name="US DOE Joint Genome Institute"/>
            <person name="Lucas S."/>
            <person name="Han J."/>
            <person name="Lapidus A."/>
            <person name="Cheng J.-F."/>
            <person name="Goodwin L."/>
            <person name="Pitluck S."/>
            <person name="Peters L."/>
            <person name="Ovchinnikova G."/>
            <person name="Held B."/>
            <person name="Detter J.C."/>
            <person name="Han C."/>
            <person name="Tapia R."/>
            <person name="Land M."/>
            <person name="Hauser L."/>
            <person name="Kyrpides N."/>
            <person name="Ivanova N."/>
            <person name="Pagani I."/>
            <person name="Brau L."/>
            <person name="Yates R."/>
            <person name="O'Hara G."/>
            <person name="Rui T."/>
            <person name="Howieson J."/>
            <person name="Reeve W."/>
            <person name="Woyke T."/>
        </authorList>
    </citation>
    <scope>NUCLEOTIDE SEQUENCE [LARGE SCALE GENOMIC DNA]</scope>
    <source>
        <strain evidence="2 3">WSM597</strain>
    </source>
</reference>
<organism evidence="2 3">
    <name type="scientific">Rhizobium leguminosarum bv. trifolii WSM597</name>
    <dbReference type="NCBI Taxonomy" id="754764"/>
    <lineage>
        <taxon>Bacteria</taxon>
        <taxon>Pseudomonadati</taxon>
        <taxon>Pseudomonadota</taxon>
        <taxon>Alphaproteobacteria</taxon>
        <taxon>Hyphomicrobiales</taxon>
        <taxon>Rhizobiaceae</taxon>
        <taxon>Rhizobium/Agrobacterium group</taxon>
        <taxon>Rhizobium</taxon>
    </lineage>
</organism>
<dbReference type="InterPro" id="IPR036366">
    <property type="entry name" value="PGBDSf"/>
</dbReference>
<dbReference type="InterPro" id="IPR036365">
    <property type="entry name" value="PGBD-like_sf"/>
</dbReference>
<dbReference type="InterPro" id="IPR002477">
    <property type="entry name" value="Peptidoglycan-bd-like"/>
</dbReference>
<dbReference type="EMBL" id="JH719382">
    <property type="protein sequence ID" value="EJB01756.1"/>
    <property type="molecule type" value="Genomic_DNA"/>
</dbReference>
<evidence type="ECO:0000259" key="1">
    <source>
        <dbReference type="Pfam" id="PF01471"/>
    </source>
</evidence>
<protein>
    <submittedName>
        <fullName evidence="2">Putative peptidoglycan-binding domain-containing protein</fullName>
    </submittedName>
</protein>
<dbReference type="HOGENOM" id="CLU_470797_0_0_5"/>
<evidence type="ECO:0000313" key="3">
    <source>
        <dbReference type="Proteomes" id="UP000005092"/>
    </source>
</evidence>
<feature type="domain" description="Peptidoglycan binding-like" evidence="1">
    <location>
        <begin position="188"/>
        <end position="243"/>
    </location>
</feature>